<feature type="compositionally biased region" description="Polar residues" evidence="3">
    <location>
        <begin position="273"/>
        <end position="296"/>
    </location>
</feature>
<dbReference type="PROSITE" id="PS50219">
    <property type="entry name" value="CNH"/>
    <property type="match status" value="1"/>
</dbReference>
<evidence type="ECO:0000259" key="4">
    <source>
        <dbReference type="PROSITE" id="PS50010"/>
    </source>
</evidence>
<dbReference type="InterPro" id="IPR041675">
    <property type="entry name" value="PH_5"/>
</dbReference>
<dbReference type="SMART" id="SM00036">
    <property type="entry name" value="CNH"/>
    <property type="match status" value="1"/>
</dbReference>
<feature type="compositionally biased region" description="Basic and acidic residues" evidence="3">
    <location>
        <begin position="404"/>
        <end position="417"/>
    </location>
</feature>
<reference evidence="8" key="3">
    <citation type="submission" date="2025-04" db="UniProtKB">
        <authorList>
            <consortium name="RefSeq"/>
        </authorList>
    </citation>
    <scope>IDENTIFICATION</scope>
    <source>
        <strain evidence="8">CBS 781.70</strain>
    </source>
</reference>
<dbReference type="SMART" id="SM00325">
    <property type="entry name" value="RhoGEF"/>
    <property type="match status" value="1"/>
</dbReference>
<feature type="domain" description="CNH" evidence="5">
    <location>
        <begin position="1327"/>
        <end position="1628"/>
    </location>
</feature>
<dbReference type="GO" id="GO:0005085">
    <property type="term" value="F:guanyl-nucleotide exchange factor activity"/>
    <property type="evidence" value="ECO:0007669"/>
    <property type="project" value="UniProtKB-KW"/>
</dbReference>
<evidence type="ECO:0000256" key="1">
    <source>
        <dbReference type="ARBA" id="ARBA00022553"/>
    </source>
</evidence>
<feature type="compositionally biased region" description="Low complexity" evidence="3">
    <location>
        <begin position="438"/>
        <end position="447"/>
    </location>
</feature>
<sequence length="1661" mass="183507">MAHNQNGHYYYHQPPPSQPYPTQYSDSDNADNSHPGLYGAGVAPHGSNTPYSATSNVPERTRSVAARQNDELFIGSPMNPSASPTRQSSSAGYPSSNPQPAYNPQNYANPPPTPPVHGNNFYSHSSAEGRPRAPSSGGHSQYNPADYADPNIQRHSSVAYPAGAYGPSSSYAIPSPPVHQYSFARTQSTHPFRQSTLPYPSQTTATGGDRSAYTPPAPPPLPMLASSPDEHIDVNSRFSQRQQHPVPRHNSEPYRSQIQPSPLPSTLPLRHPSNGQSDRFTPSPYASTGHSSPQRQESLRHPQLRPLPGPPIEPDQTYPANGLPYDQNEGSQDRLFDEVEEAMNMHTGVRSPRIELTESQSHGLHGSETLTRRSTNGHLTPEVGRPAYSDESDAEAVGGLEAMRLADEQDQRDEYRRRSGQSTLFGTYAAPAGPQPSQPQDIPSDSDGVGIDLMSYGGTFQPSVSYGGDPGQLAARQSSLRTVESRNGGLSSSGSQRRSETSDAETLYENEVYGGPYARVDAFGTGGLAEPSAQRRRLSYDEGDESNFLNDGGLAPGDPPDLFYHPGMSNHRPLPLPPPGEALPGGTAPYPMEWNQGGNLTFPSYPQGPEAPPPTVLSPITAGVGLQPGRAISLISHSNTAQTPAPIRSKTDAEYRSQRQQAGKPVPGDSSGNTTASASAVALDLPTLPIARRFNPSKLSTTDFKRCPEPWALSSIISWLKFMTEGENELKKGPIVEGLVALFTHKVPTMNIADAETLSTTVVQNMFQAGVLEREEEWLKFSSESMTGVIFQLSGAGCYASKLHESNASGRCYSHHCQRTLKKIDLNKQSVLKPTDDWATYYKIKKEDVEGVSSKEVERQNILHEIVQKEEGFMDQLDVLRILYRDTLQTSNPPSIEPKRLKKFLHAVFGKVDAVKKANEEFLLPQMKYRQHEQGPWMVGFSDIFREWIRKAKVAYTEYAAAFPHATFLVRQEMERNIPFRMFIDRARSDPRSNKLAWDTYLKAPITRLQHYGLLLDTVLKKTIQDSDEKRNLIVAIDEIKAVTHECDAKVAEMSRKVDLTDLQSKLKLRQGMQRVELNLDHLGRELIFKGDLQRLGTTKFSLLETHALLFDHFLVLAKSVTEREGDAKSEKYDVSRLPIPMDLLLLESRDDDPVIKSTVRGIAAVAPRVAPALEPRSSRTSSHQSPGPGSITHTNTNVSVASSSSSSSNKTMVPNPVIDPKEDKILYPFRIKHLGKDTYTLFAPTLQNRDEWCDRIIEAKTRHATALFAQNAEPFKLRVMADAAFAHDSTVVGQKTIVIQGTPLDRAVREVENTFVSAGRPSPICRAKVNCATSFTQGKKPMLAVGTDIGVFISEMNNPRGWMKAITALKVAQIAVLEEFGLFLLISDKSLIAYHLDVVCPLNGGSTGDSARKAPLKLSGSRDVGFFATGRMKDRVLVFYKKREGLSSTFKVLEPIYQKASEKKMRGFMRSGRTEFFREFDEFYIPTECMGISLYNTSLAVSTLRGFEILTLDKKQPWSVPDLRQPHVATIAQRLASQTPLGMFRLSDQDFLLCYEECAVYVNKHGDISRSVIMEFVGKARSAALHGPYILLFDQDFVEIRNAQDGRLRQVIAGRDVKCLDDGRSGSSQGSRTIKVSMQHPEEQRSQIVVELVVNESLKE</sequence>
<dbReference type="InterPro" id="IPR011993">
    <property type="entry name" value="PH-like_dom_sf"/>
</dbReference>
<feature type="region of interest" description="Disordered" evidence="3">
    <location>
        <begin position="348"/>
        <end position="510"/>
    </location>
</feature>
<dbReference type="PROSITE" id="PS50010">
    <property type="entry name" value="DH_2"/>
    <property type="match status" value="1"/>
</dbReference>
<dbReference type="GeneID" id="54414380"/>
<feature type="compositionally biased region" description="Low complexity" evidence="3">
    <location>
        <begin position="485"/>
        <end position="496"/>
    </location>
</feature>
<dbReference type="InterPro" id="IPR000219">
    <property type="entry name" value="DH_dom"/>
</dbReference>
<feature type="compositionally biased region" description="Polar residues" evidence="3">
    <location>
        <begin position="1179"/>
        <end position="1202"/>
    </location>
</feature>
<gene>
    <name evidence="6 8" type="ORF">P152DRAFT_135414</name>
</gene>
<dbReference type="InterPro" id="IPR001849">
    <property type="entry name" value="PH_domain"/>
</dbReference>
<protein>
    <recommendedName>
        <fullName evidence="9">CNH-domain-containing protein</fullName>
    </recommendedName>
</protein>
<evidence type="ECO:0000259" key="5">
    <source>
        <dbReference type="PROSITE" id="PS50219"/>
    </source>
</evidence>
<dbReference type="InterPro" id="IPR035899">
    <property type="entry name" value="DBL_dom_sf"/>
</dbReference>
<dbReference type="Pfam" id="PF23582">
    <property type="entry name" value="WHD_RGF3"/>
    <property type="match status" value="1"/>
</dbReference>
<accession>A0A6G1GFC9</accession>
<organism evidence="6">
    <name type="scientific">Eremomyces bilateralis CBS 781.70</name>
    <dbReference type="NCBI Taxonomy" id="1392243"/>
    <lineage>
        <taxon>Eukaryota</taxon>
        <taxon>Fungi</taxon>
        <taxon>Dikarya</taxon>
        <taxon>Ascomycota</taxon>
        <taxon>Pezizomycotina</taxon>
        <taxon>Dothideomycetes</taxon>
        <taxon>Dothideomycetes incertae sedis</taxon>
        <taxon>Eremomycetales</taxon>
        <taxon>Eremomycetaceae</taxon>
        <taxon>Eremomyces</taxon>
    </lineage>
</organism>
<feature type="compositionally biased region" description="Polar residues" evidence="3">
    <location>
        <begin position="183"/>
        <end position="206"/>
    </location>
</feature>
<proteinExistence type="predicted"/>
<evidence type="ECO:0000313" key="7">
    <source>
        <dbReference type="Proteomes" id="UP000504638"/>
    </source>
</evidence>
<evidence type="ECO:0000313" key="6">
    <source>
        <dbReference type="EMBL" id="KAF1816734.1"/>
    </source>
</evidence>
<evidence type="ECO:0000313" key="8">
    <source>
        <dbReference type="RefSeq" id="XP_033538365.1"/>
    </source>
</evidence>
<evidence type="ECO:0008006" key="9">
    <source>
        <dbReference type="Google" id="ProtNLM"/>
    </source>
</evidence>
<dbReference type="Proteomes" id="UP000504638">
    <property type="component" value="Unplaced"/>
</dbReference>
<dbReference type="InterPro" id="IPR052233">
    <property type="entry name" value="Rho-type_GEFs"/>
</dbReference>
<evidence type="ECO:0000256" key="3">
    <source>
        <dbReference type="SAM" id="MobiDB-lite"/>
    </source>
</evidence>
<reference evidence="6 8" key="1">
    <citation type="submission" date="2020-01" db="EMBL/GenBank/DDBJ databases">
        <authorList>
            <consortium name="DOE Joint Genome Institute"/>
            <person name="Haridas S."/>
            <person name="Albert R."/>
            <person name="Binder M."/>
            <person name="Bloem J."/>
            <person name="Labutti K."/>
            <person name="Salamov A."/>
            <person name="Andreopoulos B."/>
            <person name="Baker S.E."/>
            <person name="Barry K."/>
            <person name="Bills G."/>
            <person name="Bluhm B.H."/>
            <person name="Cannon C."/>
            <person name="Castanera R."/>
            <person name="Culley D.E."/>
            <person name="Daum C."/>
            <person name="Ezra D."/>
            <person name="Gonzalez J.B."/>
            <person name="Henrissat B."/>
            <person name="Kuo A."/>
            <person name="Liang C."/>
            <person name="Lipzen A."/>
            <person name="Lutzoni F."/>
            <person name="Magnuson J."/>
            <person name="Mondo S."/>
            <person name="Nolan M."/>
            <person name="Ohm R."/>
            <person name="Pangilinan J."/>
            <person name="Park H.-J."/>
            <person name="Ramirez L."/>
            <person name="Alfaro M."/>
            <person name="Sun H."/>
            <person name="Tritt A."/>
            <person name="Yoshinaga Y."/>
            <person name="Zwiers L.-H."/>
            <person name="Turgeon B.G."/>
            <person name="Goodwin S.B."/>
            <person name="Spatafora J.W."/>
            <person name="Crous P.W."/>
            <person name="Grigoriev I.V."/>
        </authorList>
    </citation>
    <scope>NUCLEOTIDE SEQUENCE</scope>
    <source>
        <strain evidence="6 8">CBS 781.70</strain>
    </source>
</reference>
<reference evidence="8" key="2">
    <citation type="submission" date="2020-04" db="EMBL/GenBank/DDBJ databases">
        <authorList>
            <consortium name="NCBI Genome Project"/>
        </authorList>
    </citation>
    <scope>NUCLEOTIDE SEQUENCE</scope>
    <source>
        <strain evidence="8">CBS 781.70</strain>
    </source>
</reference>
<dbReference type="SUPFAM" id="SSF48065">
    <property type="entry name" value="DBL homology domain (DH-domain)"/>
    <property type="match status" value="1"/>
</dbReference>
<name>A0A6G1GFC9_9PEZI</name>
<dbReference type="EMBL" id="ML975150">
    <property type="protein sequence ID" value="KAF1816734.1"/>
    <property type="molecule type" value="Genomic_DNA"/>
</dbReference>
<dbReference type="OrthoDB" id="660555at2759"/>
<dbReference type="Pfam" id="PF15405">
    <property type="entry name" value="PH_5"/>
    <property type="match status" value="1"/>
</dbReference>
<evidence type="ECO:0000256" key="2">
    <source>
        <dbReference type="ARBA" id="ARBA00022658"/>
    </source>
</evidence>
<keyword evidence="2" id="KW-0344">Guanine-nucleotide releasing factor</keyword>
<dbReference type="InterPro" id="IPR057283">
    <property type="entry name" value="RGF3_WH"/>
</dbReference>
<dbReference type="Pfam" id="PF00780">
    <property type="entry name" value="CNH"/>
    <property type="match status" value="1"/>
</dbReference>
<keyword evidence="1" id="KW-0597">Phosphoprotein</keyword>
<feature type="compositionally biased region" description="Low complexity" evidence="3">
    <location>
        <begin position="94"/>
        <end position="108"/>
    </location>
</feature>
<feature type="domain" description="DH" evidence="4">
    <location>
        <begin position="858"/>
        <end position="1050"/>
    </location>
</feature>
<feature type="compositionally biased region" description="Polar residues" evidence="3">
    <location>
        <begin position="78"/>
        <end position="93"/>
    </location>
</feature>
<dbReference type="Gene3D" id="1.20.900.10">
    <property type="entry name" value="Dbl homology (DH) domain"/>
    <property type="match status" value="1"/>
</dbReference>
<feature type="region of interest" description="Disordered" evidence="3">
    <location>
        <begin position="1171"/>
        <end position="1218"/>
    </location>
</feature>
<dbReference type="Pfam" id="PF00621">
    <property type="entry name" value="RhoGEF"/>
    <property type="match status" value="1"/>
</dbReference>
<keyword evidence="7" id="KW-1185">Reference proteome</keyword>
<dbReference type="PANTHER" id="PTHR46572:SF1">
    <property type="entry name" value="RHO1 GUANINE NUCLEOTIDE EXCHANGE FACTOR TUS1"/>
    <property type="match status" value="1"/>
</dbReference>
<dbReference type="PANTHER" id="PTHR46572">
    <property type="entry name" value="RHO1 GDP-GTP EXCHANGE PROTEIN 1-RELATED"/>
    <property type="match status" value="1"/>
</dbReference>
<dbReference type="InterPro" id="IPR001180">
    <property type="entry name" value="CNH_dom"/>
</dbReference>
<dbReference type="Gene3D" id="2.30.29.30">
    <property type="entry name" value="Pleckstrin-homology domain (PH domain)/Phosphotyrosine-binding domain (PTB)"/>
    <property type="match status" value="1"/>
</dbReference>
<feature type="compositionally biased region" description="Polar residues" evidence="3">
    <location>
        <begin position="46"/>
        <end position="58"/>
    </location>
</feature>
<feature type="region of interest" description="Disordered" evidence="3">
    <location>
        <begin position="524"/>
        <end position="622"/>
    </location>
</feature>
<feature type="region of interest" description="Disordered" evidence="3">
    <location>
        <begin position="1"/>
        <end position="334"/>
    </location>
</feature>
<dbReference type="SUPFAM" id="SSF50729">
    <property type="entry name" value="PH domain-like"/>
    <property type="match status" value="1"/>
</dbReference>
<feature type="region of interest" description="Disordered" evidence="3">
    <location>
        <begin position="636"/>
        <end position="675"/>
    </location>
</feature>
<dbReference type="SMART" id="SM00233">
    <property type="entry name" value="PH"/>
    <property type="match status" value="1"/>
</dbReference>
<feature type="compositionally biased region" description="Polar residues" evidence="3">
    <location>
        <begin position="357"/>
        <end position="378"/>
    </location>
</feature>
<dbReference type="RefSeq" id="XP_033538365.1">
    <property type="nucleotide sequence ID" value="XM_033673810.1"/>
</dbReference>